<sequence length="176" mass="19871">MDSRIVPFDPLDSHNAVMASLYAQSPRESPHDRDAIWRTNLNPHCTSLLTATIIIPKRTVNNAPLTVNMYFSVAVDGSFFFAQMQERKSSRGLMRSDTCSLFCRKHSTTDIFVEKLGTFGTKTDEMQFVCKASSYRRVSNHHKGAVCVLTAVQNSRSETCIGVSKERRDEAELKKF</sequence>
<dbReference type="EMBL" id="JARQZJ010000003">
    <property type="protein sequence ID" value="KAK9870527.1"/>
    <property type="molecule type" value="Genomic_DNA"/>
</dbReference>
<dbReference type="AlphaFoldDB" id="A0AAW1TR36"/>
<gene>
    <name evidence="1" type="ORF">WA026_008091</name>
</gene>
<evidence type="ECO:0000313" key="1">
    <source>
        <dbReference type="EMBL" id="KAK9870527.1"/>
    </source>
</evidence>
<dbReference type="Proteomes" id="UP001431783">
    <property type="component" value="Unassembled WGS sequence"/>
</dbReference>
<evidence type="ECO:0000313" key="2">
    <source>
        <dbReference type="Proteomes" id="UP001431783"/>
    </source>
</evidence>
<proteinExistence type="predicted"/>
<name>A0AAW1TR36_9CUCU</name>
<organism evidence="1 2">
    <name type="scientific">Henosepilachna vigintioctopunctata</name>
    <dbReference type="NCBI Taxonomy" id="420089"/>
    <lineage>
        <taxon>Eukaryota</taxon>
        <taxon>Metazoa</taxon>
        <taxon>Ecdysozoa</taxon>
        <taxon>Arthropoda</taxon>
        <taxon>Hexapoda</taxon>
        <taxon>Insecta</taxon>
        <taxon>Pterygota</taxon>
        <taxon>Neoptera</taxon>
        <taxon>Endopterygota</taxon>
        <taxon>Coleoptera</taxon>
        <taxon>Polyphaga</taxon>
        <taxon>Cucujiformia</taxon>
        <taxon>Coccinelloidea</taxon>
        <taxon>Coccinellidae</taxon>
        <taxon>Epilachninae</taxon>
        <taxon>Epilachnini</taxon>
        <taxon>Henosepilachna</taxon>
    </lineage>
</organism>
<comment type="caution">
    <text evidence="1">The sequence shown here is derived from an EMBL/GenBank/DDBJ whole genome shotgun (WGS) entry which is preliminary data.</text>
</comment>
<keyword evidence="2" id="KW-1185">Reference proteome</keyword>
<accession>A0AAW1TR36</accession>
<reference evidence="1 2" key="1">
    <citation type="submission" date="2023-03" db="EMBL/GenBank/DDBJ databases">
        <title>Genome insight into feeding habits of ladybird beetles.</title>
        <authorList>
            <person name="Li H.-S."/>
            <person name="Huang Y.-H."/>
            <person name="Pang H."/>
        </authorList>
    </citation>
    <scope>NUCLEOTIDE SEQUENCE [LARGE SCALE GENOMIC DNA]</scope>
    <source>
        <strain evidence="1">SYSU_2023b</strain>
        <tissue evidence="1">Whole body</tissue>
    </source>
</reference>
<protein>
    <submittedName>
        <fullName evidence="1">Uncharacterized protein</fullName>
    </submittedName>
</protein>